<sequence length="113" mass="12821">MGNCIEGRTKADKIDLRSMKAVKRKETSALFSELTKRANERAMLKSQTKRQKKQGQDSIEHGSLVVTYDEGRTKWRKGNVVQCPGPNSCKTAVRFESTMAVDYVSVEDMHLIR</sequence>
<accession>A0A7S2RGH4</accession>
<feature type="region of interest" description="Disordered" evidence="1">
    <location>
        <begin position="42"/>
        <end position="63"/>
    </location>
</feature>
<organism evidence="2">
    <name type="scientific">Mucochytrium quahogii</name>
    <dbReference type="NCBI Taxonomy" id="96639"/>
    <lineage>
        <taxon>Eukaryota</taxon>
        <taxon>Sar</taxon>
        <taxon>Stramenopiles</taxon>
        <taxon>Bigyra</taxon>
        <taxon>Labyrinthulomycetes</taxon>
        <taxon>Thraustochytrida</taxon>
        <taxon>Thraustochytriidae</taxon>
        <taxon>Mucochytrium</taxon>
    </lineage>
</organism>
<dbReference type="AlphaFoldDB" id="A0A7S2RGH4"/>
<evidence type="ECO:0000313" key="2">
    <source>
        <dbReference type="EMBL" id="CAD9670476.1"/>
    </source>
</evidence>
<evidence type="ECO:0000256" key="1">
    <source>
        <dbReference type="SAM" id="MobiDB-lite"/>
    </source>
</evidence>
<dbReference type="EMBL" id="HBHK01005415">
    <property type="protein sequence ID" value="CAD9670476.1"/>
    <property type="molecule type" value="Transcribed_RNA"/>
</dbReference>
<protein>
    <submittedName>
        <fullName evidence="2">Uncharacterized protein</fullName>
    </submittedName>
</protein>
<proteinExistence type="predicted"/>
<name>A0A7S2RGH4_9STRA</name>
<gene>
    <name evidence="2" type="ORF">QSP1433_LOCUS3193</name>
</gene>
<reference evidence="2" key="1">
    <citation type="submission" date="2021-01" db="EMBL/GenBank/DDBJ databases">
        <authorList>
            <person name="Corre E."/>
            <person name="Pelletier E."/>
            <person name="Niang G."/>
            <person name="Scheremetjew M."/>
            <person name="Finn R."/>
            <person name="Kale V."/>
            <person name="Holt S."/>
            <person name="Cochrane G."/>
            <person name="Meng A."/>
            <person name="Brown T."/>
            <person name="Cohen L."/>
        </authorList>
    </citation>
    <scope>NUCLEOTIDE SEQUENCE</scope>
    <source>
        <strain evidence="2">NY070348D</strain>
    </source>
</reference>